<dbReference type="GO" id="GO:0044528">
    <property type="term" value="P:regulation of mitochondrial mRNA stability"/>
    <property type="evidence" value="ECO:0007669"/>
    <property type="project" value="TreeGrafter"/>
</dbReference>
<feature type="region of interest" description="Disordered" evidence="1">
    <location>
        <begin position="144"/>
        <end position="185"/>
    </location>
</feature>
<name>A0A8T2UN83_CERRI</name>
<dbReference type="InterPro" id="IPR011335">
    <property type="entry name" value="Restrct_endonuc-II-like"/>
</dbReference>
<comment type="caution">
    <text evidence="3">The sequence shown here is derived from an EMBL/GenBank/DDBJ whole genome shotgun (WGS) entry which is preliminary data.</text>
</comment>
<dbReference type="OMA" id="FNPFCDS"/>
<dbReference type="SMART" id="SM00952">
    <property type="entry name" value="RAP"/>
    <property type="match status" value="1"/>
</dbReference>
<organism evidence="3 4">
    <name type="scientific">Ceratopteris richardii</name>
    <name type="common">Triangle waterfern</name>
    <dbReference type="NCBI Taxonomy" id="49495"/>
    <lineage>
        <taxon>Eukaryota</taxon>
        <taxon>Viridiplantae</taxon>
        <taxon>Streptophyta</taxon>
        <taxon>Embryophyta</taxon>
        <taxon>Tracheophyta</taxon>
        <taxon>Polypodiopsida</taxon>
        <taxon>Polypodiidae</taxon>
        <taxon>Polypodiales</taxon>
        <taxon>Pteridineae</taxon>
        <taxon>Pteridaceae</taxon>
        <taxon>Parkerioideae</taxon>
        <taxon>Ceratopteris</taxon>
    </lineage>
</organism>
<dbReference type="GO" id="GO:1901259">
    <property type="term" value="P:chloroplast rRNA processing"/>
    <property type="evidence" value="ECO:0007669"/>
    <property type="project" value="TreeGrafter"/>
</dbReference>
<dbReference type="OrthoDB" id="385235at2759"/>
<dbReference type="Pfam" id="PF08373">
    <property type="entry name" value="RAP"/>
    <property type="match status" value="1"/>
</dbReference>
<proteinExistence type="predicted"/>
<dbReference type="GO" id="GO:0009507">
    <property type="term" value="C:chloroplast"/>
    <property type="evidence" value="ECO:0007669"/>
    <property type="project" value="TreeGrafter"/>
</dbReference>
<evidence type="ECO:0000256" key="1">
    <source>
        <dbReference type="SAM" id="MobiDB-lite"/>
    </source>
</evidence>
<protein>
    <recommendedName>
        <fullName evidence="2">RAP domain-containing protein</fullName>
    </recommendedName>
</protein>
<dbReference type="InterPro" id="IPR013584">
    <property type="entry name" value="RAP"/>
</dbReference>
<dbReference type="PANTHER" id="PTHR21228:SF40">
    <property type="entry name" value="LD45607P"/>
    <property type="match status" value="1"/>
</dbReference>
<gene>
    <name evidence="3" type="ORF">KP509_06G056200</name>
</gene>
<dbReference type="GO" id="GO:0000963">
    <property type="term" value="P:mitochondrial RNA processing"/>
    <property type="evidence" value="ECO:0007669"/>
    <property type="project" value="TreeGrafter"/>
</dbReference>
<feature type="compositionally biased region" description="Basic residues" evidence="1">
    <location>
        <begin position="170"/>
        <end position="181"/>
    </location>
</feature>
<dbReference type="SUPFAM" id="SSF52980">
    <property type="entry name" value="Restriction endonuclease-like"/>
    <property type="match status" value="1"/>
</dbReference>
<reference evidence="3" key="1">
    <citation type="submission" date="2021-08" db="EMBL/GenBank/DDBJ databases">
        <title>WGS assembly of Ceratopteris richardii.</title>
        <authorList>
            <person name="Marchant D.B."/>
            <person name="Chen G."/>
            <person name="Jenkins J."/>
            <person name="Shu S."/>
            <person name="Leebens-Mack J."/>
            <person name="Grimwood J."/>
            <person name="Schmutz J."/>
            <person name="Soltis P."/>
            <person name="Soltis D."/>
            <person name="Chen Z.-H."/>
        </authorList>
    </citation>
    <scope>NUCLEOTIDE SEQUENCE</scope>
    <source>
        <strain evidence="3">Whitten #5841</strain>
        <tissue evidence="3">Leaf</tissue>
    </source>
</reference>
<feature type="domain" description="RAP" evidence="2">
    <location>
        <begin position="655"/>
        <end position="713"/>
    </location>
</feature>
<dbReference type="GO" id="GO:0035770">
    <property type="term" value="C:ribonucleoprotein granule"/>
    <property type="evidence" value="ECO:0007669"/>
    <property type="project" value="TreeGrafter"/>
</dbReference>
<dbReference type="InterPro" id="IPR050870">
    <property type="entry name" value="FAST_kinase"/>
</dbReference>
<sequence length="719" mass="79887">MMASSHKFSTDRTSISSSSGTLAPLLQRISNARSPFNIPSSIAPPPLISAHVPWVPIVVKSRASVEFANEAHYISEDESFRDGDEDSEEDWEGELLSELNPLLYLHGRNHRKGIRQKGFSDGETVGLRTSENAPDWAERARQRALQSLEDRNPSRTSYLKKKFDPSGHDAKKKMKKKKKKAQQNVKTKQNPNLLNAQTSISAKSFEEALRLEDEIFDFFSVKGDSPIVKEDVASDGSFASALNNFAFNGIETIESLPVGDDNDLNNWDTSENSGALAVFSGQVKNGEAVSEREKAFNKNIVVAKTALDVLEIVGRGEERTRLLGLPSLLTPLNVATALHRIGKHMETSGSAKSERLAFARKRQMAELVARAMQVLADCSAQGLSNIAWALSKVGGNILYSSEMDLIADAILSNVSELNSQNIANTLGAYSSMQHAAPKLFACLCDRAVEVLEEFSSQELAQVLWAHAELTQPADPLLDALDNICLLSDKGLFNPFCDSDTDSSKFEFFLSPLFSTEYSNPFAYARSDHLANLGWSYAVLNQIHRPSFKCIWKMLECSLNQNADGKGDMTCCLSTWHLSQIHQVNLCLQYDDLSQSSILLKDAAAKAWEIQKRQSWSSSQYQKDVKWHLVSLGQNWVAEYNGADYSLDFALPEKKIAIEIDGPSHFIRNTGLPLGHTLMKRRLLSQAGWRVLPISYEVWEELDGEVEQRSFLKNLLTTGT</sequence>
<dbReference type="Gene3D" id="3.40.960.10">
    <property type="entry name" value="VSR Endonuclease"/>
    <property type="match status" value="1"/>
</dbReference>
<dbReference type="GO" id="GO:0006281">
    <property type="term" value="P:DNA repair"/>
    <property type="evidence" value="ECO:0007669"/>
    <property type="project" value="UniProtKB-ARBA"/>
</dbReference>
<evidence type="ECO:0000313" key="3">
    <source>
        <dbReference type="EMBL" id="KAH7435253.1"/>
    </source>
</evidence>
<dbReference type="PROSITE" id="PS51286">
    <property type="entry name" value="RAP"/>
    <property type="match status" value="1"/>
</dbReference>
<dbReference type="PANTHER" id="PTHR21228">
    <property type="entry name" value="FAST LEU-RICH DOMAIN-CONTAINING"/>
    <property type="match status" value="1"/>
</dbReference>
<dbReference type="GO" id="GO:0005759">
    <property type="term" value="C:mitochondrial matrix"/>
    <property type="evidence" value="ECO:0007669"/>
    <property type="project" value="TreeGrafter"/>
</dbReference>
<evidence type="ECO:0000313" key="4">
    <source>
        <dbReference type="Proteomes" id="UP000825935"/>
    </source>
</evidence>
<dbReference type="GO" id="GO:0003723">
    <property type="term" value="F:RNA binding"/>
    <property type="evidence" value="ECO:0007669"/>
    <property type="project" value="TreeGrafter"/>
</dbReference>
<keyword evidence="4" id="KW-1185">Reference proteome</keyword>
<dbReference type="EMBL" id="CM035411">
    <property type="protein sequence ID" value="KAH7435253.1"/>
    <property type="molecule type" value="Genomic_DNA"/>
</dbReference>
<dbReference type="AlphaFoldDB" id="A0A8T2UN83"/>
<accession>A0A8T2UN83</accession>
<evidence type="ECO:0000259" key="2">
    <source>
        <dbReference type="PROSITE" id="PS51286"/>
    </source>
</evidence>
<dbReference type="Proteomes" id="UP000825935">
    <property type="component" value="Chromosome 6"/>
</dbReference>